<evidence type="ECO:0000313" key="2">
    <source>
        <dbReference type="EMBL" id="KAK2192761.1"/>
    </source>
</evidence>
<evidence type="ECO:0000313" key="3">
    <source>
        <dbReference type="Proteomes" id="UP001209878"/>
    </source>
</evidence>
<organism evidence="2 3">
    <name type="scientific">Ridgeia piscesae</name>
    <name type="common">Tubeworm</name>
    <dbReference type="NCBI Taxonomy" id="27915"/>
    <lineage>
        <taxon>Eukaryota</taxon>
        <taxon>Metazoa</taxon>
        <taxon>Spiralia</taxon>
        <taxon>Lophotrochozoa</taxon>
        <taxon>Annelida</taxon>
        <taxon>Polychaeta</taxon>
        <taxon>Sedentaria</taxon>
        <taxon>Canalipalpata</taxon>
        <taxon>Sabellida</taxon>
        <taxon>Siboglinidae</taxon>
        <taxon>Ridgeia</taxon>
    </lineage>
</organism>
<sequence length="504" mass="55057">MIVYIRNACNHPLPTLHTAGLGEPCTAAGMADDPMTPEETHPIGNDNCCLQHNCKSVTSQNQGAQNVHECYDRVMACMRAHPIFMRLAANRSADETTPDSGGRGLTSGPAGKQTPGSPSHYHGFRNCIPRDTTSMQDAAVTPGHDTDSSRETVSRLFLDMHNHPMFKLAAEATGSCTATCTAHPPGGSSMHKLASNEVASPRKLTTPPGGKSSMHGAFAMLMEDLRAHPTFRGQRESIQRATDSPDGGATVLPTGGATGLTKSNTTTTRVPGFRPDTHTPCVARHTRIHSDCLSSPYCPKGGVPDKTRMSREAKREKCVGETRKMTSSRPRPADCSRKTYDFAARILLNEVDTRTLENQMQKLTAKRSNMSRTRSVPSERIIGASRIPVPRTATSDMTSTRIERGCLRSGTNISAGNRDKDKQLWTVSVSELQRCQDRTTTTFKCVCAHEKHTSTTEMPQSCHKQRWLRTSQTYSSKKTTLNAEVTSSYSEQQPPPHSTNYGQN</sequence>
<feature type="compositionally biased region" description="Polar residues" evidence="1">
    <location>
        <begin position="260"/>
        <end position="269"/>
    </location>
</feature>
<comment type="caution">
    <text evidence="2">The sequence shown here is derived from an EMBL/GenBank/DDBJ whole genome shotgun (WGS) entry which is preliminary data.</text>
</comment>
<feature type="region of interest" description="Disordered" evidence="1">
    <location>
        <begin position="303"/>
        <end position="335"/>
    </location>
</feature>
<keyword evidence="3" id="KW-1185">Reference proteome</keyword>
<gene>
    <name evidence="2" type="ORF">NP493_23g03021</name>
</gene>
<feature type="region of interest" description="Disordered" evidence="1">
    <location>
        <begin position="239"/>
        <end position="273"/>
    </location>
</feature>
<reference evidence="2" key="1">
    <citation type="journal article" date="2023" name="Mol. Biol. Evol.">
        <title>Third-Generation Sequencing Reveals the Adaptive Role of the Epigenome in Three Deep-Sea Polychaetes.</title>
        <authorList>
            <person name="Perez M."/>
            <person name="Aroh O."/>
            <person name="Sun Y."/>
            <person name="Lan Y."/>
            <person name="Juniper S.K."/>
            <person name="Young C.R."/>
            <person name="Angers B."/>
            <person name="Qian P.Y."/>
        </authorList>
    </citation>
    <scope>NUCLEOTIDE SEQUENCE</scope>
    <source>
        <strain evidence="2">R07B-5</strain>
    </source>
</reference>
<protein>
    <submittedName>
        <fullName evidence="2">Uncharacterized protein</fullName>
    </submittedName>
</protein>
<evidence type="ECO:0000256" key="1">
    <source>
        <dbReference type="SAM" id="MobiDB-lite"/>
    </source>
</evidence>
<name>A0AAD9UKK0_RIDPI</name>
<proteinExistence type="predicted"/>
<dbReference type="Proteomes" id="UP001209878">
    <property type="component" value="Unassembled WGS sequence"/>
</dbReference>
<accession>A0AAD9UKK0</accession>
<feature type="compositionally biased region" description="Basic and acidic residues" evidence="1">
    <location>
        <begin position="303"/>
        <end position="324"/>
    </location>
</feature>
<feature type="region of interest" description="Disordered" evidence="1">
    <location>
        <begin position="91"/>
        <end position="128"/>
    </location>
</feature>
<dbReference type="AlphaFoldDB" id="A0AAD9UKK0"/>
<feature type="region of interest" description="Disordered" evidence="1">
    <location>
        <begin position="473"/>
        <end position="504"/>
    </location>
</feature>
<dbReference type="EMBL" id="JAODUO010000023">
    <property type="protein sequence ID" value="KAK2192761.1"/>
    <property type="molecule type" value="Genomic_DNA"/>
</dbReference>